<name>A0A3B4V2K4_SERDU</name>
<evidence type="ECO:0000313" key="3">
    <source>
        <dbReference type="Proteomes" id="UP000261420"/>
    </source>
</evidence>
<dbReference type="Ensembl" id="ENSSDUT00000024781.1">
    <property type="protein sequence ID" value="ENSSDUP00000024325.1"/>
    <property type="gene ID" value="ENSSDUG00000017612.1"/>
</dbReference>
<dbReference type="Pfam" id="PF00059">
    <property type="entry name" value="Lectin_C"/>
    <property type="match status" value="1"/>
</dbReference>
<proteinExistence type="predicted"/>
<accession>A0A3B4V2K4</accession>
<protein>
    <recommendedName>
        <fullName evidence="1">C-type lectin domain-containing protein</fullName>
    </recommendedName>
</protein>
<dbReference type="Proteomes" id="UP000261420">
    <property type="component" value="Unplaced"/>
</dbReference>
<reference evidence="2" key="2">
    <citation type="submission" date="2025-09" db="UniProtKB">
        <authorList>
            <consortium name="Ensembl"/>
        </authorList>
    </citation>
    <scope>IDENTIFICATION</scope>
</reference>
<dbReference type="GeneTree" id="ENSGT01150000286973"/>
<evidence type="ECO:0000313" key="2">
    <source>
        <dbReference type="Ensembl" id="ENSSDUP00000024325.1"/>
    </source>
</evidence>
<dbReference type="InterPro" id="IPR001304">
    <property type="entry name" value="C-type_lectin-like"/>
</dbReference>
<organism evidence="2 3">
    <name type="scientific">Seriola dumerili</name>
    <name type="common">Greater amberjack</name>
    <name type="synonym">Caranx dumerili</name>
    <dbReference type="NCBI Taxonomy" id="41447"/>
    <lineage>
        <taxon>Eukaryota</taxon>
        <taxon>Metazoa</taxon>
        <taxon>Chordata</taxon>
        <taxon>Craniata</taxon>
        <taxon>Vertebrata</taxon>
        <taxon>Euteleostomi</taxon>
        <taxon>Actinopterygii</taxon>
        <taxon>Neopterygii</taxon>
        <taxon>Teleostei</taxon>
        <taxon>Neoteleostei</taxon>
        <taxon>Acanthomorphata</taxon>
        <taxon>Carangaria</taxon>
        <taxon>Carangiformes</taxon>
        <taxon>Carangidae</taxon>
        <taxon>Seriola</taxon>
    </lineage>
</organism>
<sequence length="91" mass="10351">FSYFLRLSITFKSFASDSHCDPGYLLYGDFCYHFETESVKNWQDAEAHCNSEQGHLASFHSQEELSFLTGVVLQGKADAWIGLKHDEIKNG</sequence>
<dbReference type="AlphaFoldDB" id="A0A3B4V2K4"/>
<dbReference type="InterPro" id="IPR016187">
    <property type="entry name" value="CTDL_fold"/>
</dbReference>
<keyword evidence="3" id="KW-1185">Reference proteome</keyword>
<dbReference type="CDD" id="cd00037">
    <property type="entry name" value="CLECT"/>
    <property type="match status" value="1"/>
</dbReference>
<dbReference type="InterPro" id="IPR050111">
    <property type="entry name" value="C-type_lectin/snaclec_domain"/>
</dbReference>
<feature type="domain" description="C-type lectin" evidence="1">
    <location>
        <begin position="27"/>
        <end position="91"/>
    </location>
</feature>
<dbReference type="SUPFAM" id="SSF56436">
    <property type="entry name" value="C-type lectin-like"/>
    <property type="match status" value="1"/>
</dbReference>
<reference evidence="2" key="1">
    <citation type="submission" date="2025-08" db="UniProtKB">
        <authorList>
            <consortium name="Ensembl"/>
        </authorList>
    </citation>
    <scope>IDENTIFICATION</scope>
</reference>
<dbReference type="PANTHER" id="PTHR22803">
    <property type="entry name" value="MANNOSE, PHOSPHOLIPASE, LECTIN RECEPTOR RELATED"/>
    <property type="match status" value="1"/>
</dbReference>
<dbReference type="InterPro" id="IPR016186">
    <property type="entry name" value="C-type_lectin-like/link_sf"/>
</dbReference>
<evidence type="ECO:0000259" key="1">
    <source>
        <dbReference type="PROSITE" id="PS50041"/>
    </source>
</evidence>
<dbReference type="Gene3D" id="3.10.100.10">
    <property type="entry name" value="Mannose-Binding Protein A, subunit A"/>
    <property type="match status" value="1"/>
</dbReference>
<dbReference type="PROSITE" id="PS50041">
    <property type="entry name" value="C_TYPE_LECTIN_2"/>
    <property type="match status" value="1"/>
</dbReference>